<keyword evidence="7 9" id="KW-0573">Peptidoglycan synthesis</keyword>
<feature type="active site" description="Proton donor/acceptor" evidence="9">
    <location>
        <position position="202"/>
    </location>
</feature>
<keyword evidence="4" id="KW-0808">Transferase</keyword>
<evidence type="ECO:0000256" key="4">
    <source>
        <dbReference type="ARBA" id="ARBA00022679"/>
    </source>
</evidence>
<feature type="signal peptide" evidence="10">
    <location>
        <begin position="1"/>
        <end position="33"/>
    </location>
</feature>
<dbReference type="Pfam" id="PF03734">
    <property type="entry name" value="YkuD"/>
    <property type="match status" value="1"/>
</dbReference>
<reference evidence="12 13" key="1">
    <citation type="journal article" date="2020" name="Microorganisms">
        <title>Osmotic Adaptation and Compatible Solute Biosynthesis of Phototrophic Bacteria as Revealed from Genome Analyses.</title>
        <authorList>
            <person name="Imhoff J.F."/>
            <person name="Rahn T."/>
            <person name="Kunzel S."/>
            <person name="Keller A."/>
            <person name="Neulinger S.C."/>
        </authorList>
    </citation>
    <scope>NUCLEOTIDE SEQUENCE [LARGE SCALE GENOMIC DNA]</scope>
    <source>
        <strain evidence="12 13">DSM 21303</strain>
    </source>
</reference>
<evidence type="ECO:0000256" key="1">
    <source>
        <dbReference type="ARBA" id="ARBA00004752"/>
    </source>
</evidence>
<dbReference type="InterPro" id="IPR038063">
    <property type="entry name" value="Transpep_catalytic_dom"/>
</dbReference>
<feature type="active site" description="Nucleophile" evidence="9">
    <location>
        <position position="218"/>
    </location>
</feature>
<name>A0A9X1B7N6_9GAMM</name>
<dbReference type="GO" id="GO:0071972">
    <property type="term" value="F:peptidoglycan L,D-transpeptidase activity"/>
    <property type="evidence" value="ECO:0007669"/>
    <property type="project" value="TreeGrafter"/>
</dbReference>
<comment type="pathway">
    <text evidence="1 9">Cell wall biogenesis; peptidoglycan biosynthesis.</text>
</comment>
<dbReference type="SUPFAM" id="SSF141523">
    <property type="entry name" value="L,D-transpeptidase catalytic domain-like"/>
    <property type="match status" value="1"/>
</dbReference>
<evidence type="ECO:0000256" key="6">
    <source>
        <dbReference type="ARBA" id="ARBA00022960"/>
    </source>
</evidence>
<proteinExistence type="inferred from homology"/>
<evidence type="ECO:0000313" key="13">
    <source>
        <dbReference type="Proteomes" id="UP001138802"/>
    </source>
</evidence>
<protein>
    <recommendedName>
        <fullName evidence="11">L,D-TPase catalytic domain-containing protein</fullName>
    </recommendedName>
</protein>
<keyword evidence="5" id="KW-0378">Hydrolase</keyword>
<dbReference type="EMBL" id="NRSD01000001">
    <property type="protein sequence ID" value="MBK1643101.1"/>
    <property type="molecule type" value="Genomic_DNA"/>
</dbReference>
<dbReference type="GO" id="GO:0016757">
    <property type="term" value="F:glycosyltransferase activity"/>
    <property type="evidence" value="ECO:0007669"/>
    <property type="project" value="UniProtKB-KW"/>
</dbReference>
<dbReference type="PROSITE" id="PS52029">
    <property type="entry name" value="LD_TPASE"/>
    <property type="match status" value="1"/>
</dbReference>
<sequence length="318" mass="34952">MAGISILISTRAQLAAIVLLASLGSGLVAPALAATYQLENPGDSVIGFPFYFTTRGGDTLLDVARHNNQGWDDMRQANPNVDMWLPGDGTEVLVPSFYILPDAPRTGLVMNRAEKRLYYYPPDNPNEVRTYAISIGREGWDTPLGTFSIVEKVKDPTWTPPASVRADYLSRGKVLPAVVPPGDDNPLGHRAMRLSARSYLIHGTNKPWGLGMRSSAGCIRMYPEGVEELFGLVNVDTQVTIVDQPYKFGWRGNDLYLEVHLEEDVAPKPARSIVPEAIADTEGLTIDWRAVEKAIRENTGVPQVVGSRRNGSYLPMIF</sequence>
<evidence type="ECO:0000256" key="2">
    <source>
        <dbReference type="ARBA" id="ARBA00005992"/>
    </source>
</evidence>
<dbReference type="GO" id="GO:0008360">
    <property type="term" value="P:regulation of cell shape"/>
    <property type="evidence" value="ECO:0007669"/>
    <property type="project" value="UniProtKB-UniRule"/>
</dbReference>
<dbReference type="InterPro" id="IPR005490">
    <property type="entry name" value="LD_TPept_cat_dom"/>
</dbReference>
<dbReference type="PANTHER" id="PTHR30582">
    <property type="entry name" value="L,D-TRANSPEPTIDASE"/>
    <property type="match status" value="1"/>
</dbReference>
<dbReference type="Gene3D" id="2.40.440.10">
    <property type="entry name" value="L,D-transpeptidase catalytic domain-like"/>
    <property type="match status" value="1"/>
</dbReference>
<evidence type="ECO:0000259" key="11">
    <source>
        <dbReference type="PROSITE" id="PS52029"/>
    </source>
</evidence>
<evidence type="ECO:0000256" key="9">
    <source>
        <dbReference type="PROSITE-ProRule" id="PRU01373"/>
    </source>
</evidence>
<dbReference type="PANTHER" id="PTHR30582:SF24">
    <property type="entry name" value="L,D-TRANSPEPTIDASE ERFK_SRFK-RELATED"/>
    <property type="match status" value="1"/>
</dbReference>
<organism evidence="12 13">
    <name type="scientific">Thiocapsa imhoffii</name>
    <dbReference type="NCBI Taxonomy" id="382777"/>
    <lineage>
        <taxon>Bacteria</taxon>
        <taxon>Pseudomonadati</taxon>
        <taxon>Pseudomonadota</taxon>
        <taxon>Gammaproteobacteria</taxon>
        <taxon>Chromatiales</taxon>
        <taxon>Chromatiaceae</taxon>
        <taxon>Thiocapsa</taxon>
    </lineage>
</organism>
<dbReference type="AlphaFoldDB" id="A0A9X1B7N6"/>
<gene>
    <name evidence="12" type="ORF">CKO25_00205</name>
</gene>
<keyword evidence="10" id="KW-0732">Signal</keyword>
<keyword evidence="8 9" id="KW-0961">Cell wall biogenesis/degradation</keyword>
<evidence type="ECO:0000256" key="7">
    <source>
        <dbReference type="ARBA" id="ARBA00022984"/>
    </source>
</evidence>
<dbReference type="InterPro" id="IPR050979">
    <property type="entry name" value="LD-transpeptidase"/>
</dbReference>
<feature type="domain" description="L,D-TPase catalytic" evidence="11">
    <location>
        <begin position="106"/>
        <end position="242"/>
    </location>
</feature>
<evidence type="ECO:0000256" key="8">
    <source>
        <dbReference type="ARBA" id="ARBA00023316"/>
    </source>
</evidence>
<evidence type="ECO:0000313" key="12">
    <source>
        <dbReference type="EMBL" id="MBK1643101.1"/>
    </source>
</evidence>
<dbReference type="GO" id="GO:0071555">
    <property type="term" value="P:cell wall organization"/>
    <property type="evidence" value="ECO:0007669"/>
    <property type="project" value="UniProtKB-UniRule"/>
</dbReference>
<evidence type="ECO:0000256" key="10">
    <source>
        <dbReference type="SAM" id="SignalP"/>
    </source>
</evidence>
<dbReference type="GO" id="GO:0005576">
    <property type="term" value="C:extracellular region"/>
    <property type="evidence" value="ECO:0007669"/>
    <property type="project" value="TreeGrafter"/>
</dbReference>
<dbReference type="GO" id="GO:0018104">
    <property type="term" value="P:peptidoglycan-protein cross-linking"/>
    <property type="evidence" value="ECO:0007669"/>
    <property type="project" value="TreeGrafter"/>
</dbReference>
<dbReference type="Proteomes" id="UP001138802">
    <property type="component" value="Unassembled WGS sequence"/>
</dbReference>
<keyword evidence="3" id="KW-0328">Glycosyltransferase</keyword>
<keyword evidence="6 9" id="KW-0133">Cell shape</keyword>
<evidence type="ECO:0000256" key="5">
    <source>
        <dbReference type="ARBA" id="ARBA00022801"/>
    </source>
</evidence>
<dbReference type="CDD" id="cd16913">
    <property type="entry name" value="YkuD_like"/>
    <property type="match status" value="1"/>
</dbReference>
<accession>A0A9X1B7N6</accession>
<evidence type="ECO:0000256" key="3">
    <source>
        <dbReference type="ARBA" id="ARBA00022676"/>
    </source>
</evidence>
<dbReference type="RefSeq" id="WP_200385904.1">
    <property type="nucleotide sequence ID" value="NZ_NRSD01000001.1"/>
</dbReference>
<keyword evidence="13" id="KW-1185">Reference proteome</keyword>
<comment type="caution">
    <text evidence="12">The sequence shown here is derived from an EMBL/GenBank/DDBJ whole genome shotgun (WGS) entry which is preliminary data.</text>
</comment>
<feature type="chain" id="PRO_5040773194" description="L,D-TPase catalytic domain-containing protein" evidence="10">
    <location>
        <begin position="34"/>
        <end position="318"/>
    </location>
</feature>
<comment type="similarity">
    <text evidence="2">Belongs to the YkuD family.</text>
</comment>